<dbReference type="SUPFAM" id="SSF102114">
    <property type="entry name" value="Radical SAM enzymes"/>
    <property type="match status" value="1"/>
</dbReference>
<dbReference type="InterPro" id="IPR023867">
    <property type="entry name" value="Sulphatase_maturase_rSAM"/>
</dbReference>
<evidence type="ECO:0000256" key="1">
    <source>
        <dbReference type="ARBA" id="ARBA00001966"/>
    </source>
</evidence>
<keyword evidence="5" id="KW-0411">Iron-sulfur</keyword>
<gene>
    <name evidence="7" type="ORF">BAZSYMA_ACONTIG08237_2</name>
</gene>
<evidence type="ECO:0000256" key="5">
    <source>
        <dbReference type="ARBA" id="ARBA00023014"/>
    </source>
</evidence>
<dbReference type="SFLD" id="SFLDG01067">
    <property type="entry name" value="SPASM/twitch_domain_containing"/>
    <property type="match status" value="1"/>
</dbReference>
<evidence type="ECO:0000256" key="2">
    <source>
        <dbReference type="ARBA" id="ARBA00022691"/>
    </source>
</evidence>
<dbReference type="GO" id="GO:0051536">
    <property type="term" value="F:iron-sulfur cluster binding"/>
    <property type="evidence" value="ECO:0007669"/>
    <property type="project" value="UniProtKB-KW"/>
</dbReference>
<dbReference type="GO" id="GO:0046872">
    <property type="term" value="F:metal ion binding"/>
    <property type="evidence" value="ECO:0007669"/>
    <property type="project" value="UniProtKB-KW"/>
</dbReference>
<dbReference type="RefSeq" id="WP_090715096.1">
    <property type="nucleotide sequence ID" value="NZ_CDSC02000103.1"/>
</dbReference>
<evidence type="ECO:0000256" key="6">
    <source>
        <dbReference type="ARBA" id="ARBA00023601"/>
    </source>
</evidence>
<dbReference type="InterPro" id="IPR007197">
    <property type="entry name" value="rSAM"/>
</dbReference>
<dbReference type="PANTHER" id="PTHR43273">
    <property type="entry name" value="ANAEROBIC SULFATASE-MATURATING ENZYME HOMOLOG ASLB-RELATED"/>
    <property type="match status" value="1"/>
</dbReference>
<dbReference type="NCBIfam" id="TIGR04085">
    <property type="entry name" value="rSAM_more_4Fe4S"/>
    <property type="match status" value="1"/>
</dbReference>
<organism evidence="7 8">
    <name type="scientific">Bathymodiolus azoricus thioautotrophic gill symbiont</name>
    <dbReference type="NCBI Taxonomy" id="235205"/>
    <lineage>
        <taxon>Bacteria</taxon>
        <taxon>Pseudomonadati</taxon>
        <taxon>Pseudomonadota</taxon>
        <taxon>Gammaproteobacteria</taxon>
        <taxon>sulfur-oxidizing symbionts</taxon>
    </lineage>
</organism>
<proteinExistence type="inferred from homology"/>
<protein>
    <submittedName>
        <fullName evidence="7">Radical SAM additional 4Fe4S-binding SPASMdomain-containing protein</fullName>
    </submittedName>
</protein>
<accession>A0A1H6K1W5</accession>
<dbReference type="AlphaFoldDB" id="A0A1H6K1W5"/>
<dbReference type="InterPro" id="IPR013785">
    <property type="entry name" value="Aldolase_TIM"/>
</dbReference>
<dbReference type="EMBL" id="CDSC02000103">
    <property type="protein sequence ID" value="SEH68796.1"/>
    <property type="molecule type" value="Genomic_DNA"/>
</dbReference>
<name>A0A1H6K1W5_9GAMM</name>
<dbReference type="OrthoDB" id="9782387at2"/>
<dbReference type="Proteomes" id="UP000198988">
    <property type="component" value="Unassembled WGS sequence"/>
</dbReference>
<evidence type="ECO:0000256" key="3">
    <source>
        <dbReference type="ARBA" id="ARBA00022723"/>
    </source>
</evidence>
<evidence type="ECO:0000313" key="8">
    <source>
        <dbReference type="Proteomes" id="UP000198988"/>
    </source>
</evidence>
<comment type="cofactor">
    <cofactor evidence="1">
        <name>[4Fe-4S] cluster</name>
        <dbReference type="ChEBI" id="CHEBI:49883"/>
    </cofactor>
</comment>
<keyword evidence="2" id="KW-0949">S-adenosyl-L-methionine</keyword>
<keyword evidence="4" id="KW-0408">Iron</keyword>
<dbReference type="GO" id="GO:0016491">
    <property type="term" value="F:oxidoreductase activity"/>
    <property type="evidence" value="ECO:0007669"/>
    <property type="project" value="InterPro"/>
</dbReference>
<evidence type="ECO:0000256" key="4">
    <source>
        <dbReference type="ARBA" id="ARBA00023004"/>
    </source>
</evidence>
<dbReference type="InterPro" id="IPR023885">
    <property type="entry name" value="4Fe4S-binding_SPASM_dom"/>
</dbReference>
<dbReference type="PANTHER" id="PTHR43273:SF3">
    <property type="entry name" value="ANAEROBIC SULFATASE-MATURATING ENZYME HOMOLOG ASLB-RELATED"/>
    <property type="match status" value="1"/>
</dbReference>
<dbReference type="InterPro" id="IPR058240">
    <property type="entry name" value="rSAM_sf"/>
</dbReference>
<evidence type="ECO:0000313" key="7">
    <source>
        <dbReference type="EMBL" id="SEH68796.1"/>
    </source>
</evidence>
<sequence>MQYSGFNLHIRLTTACNADCHYCSCESDVASDRMPIDDLQKSLTFALDKFLPRTSKKTYCSAEVIGGEVMVLPTNYLKQAVSVIKELAGSKVERVDVGCQSNLIGSRNKIDALREIIDTHSIGTSKDSFTNKRTINGDADKYRELATKGADYLSATSGATIGTVIVFDKDNIDKVINEYKIAEKTQTRITIRPVFAGKHSIDYLEPKLLGKHWKALINIWFINGRTAVEPLMRMTKSMLGMRTNEVGCPYWRSCCANSLDIEPNGDIYICQEMADVGAGKLGNAIRREWDDEMYLTLSKRQTNIDQECQQCQWYEYCQGGCMMESFTETGSFYSRPNNCTAWKVIFKSIDDNIKKYGKQASIDWIDKIEELEDLRIDRSKSKFNHSKNKFNHSKNKFNHSKNKFIAIEVLTQ</sequence>
<dbReference type="SFLD" id="SFLDS00029">
    <property type="entry name" value="Radical_SAM"/>
    <property type="match status" value="1"/>
</dbReference>
<comment type="similarity">
    <text evidence="6">Belongs to the radical SAM superfamily. Anaerobic sulfatase-maturating enzyme family.</text>
</comment>
<keyword evidence="3" id="KW-0479">Metal-binding</keyword>
<dbReference type="Gene3D" id="3.20.20.70">
    <property type="entry name" value="Aldolase class I"/>
    <property type="match status" value="1"/>
</dbReference>
<reference evidence="8" key="1">
    <citation type="submission" date="2016-06" db="EMBL/GenBank/DDBJ databases">
        <authorList>
            <person name="Petersen J."/>
            <person name="Sayavedra L."/>
        </authorList>
    </citation>
    <scope>NUCLEOTIDE SEQUENCE [LARGE SCALE GENOMIC DNA]</scope>
    <source>
        <strain evidence="8">BazSymA</strain>
    </source>
</reference>